<dbReference type="Pfam" id="PF10621">
    <property type="entry name" value="FpoO"/>
    <property type="match status" value="1"/>
</dbReference>
<evidence type="ECO:0000313" key="1">
    <source>
        <dbReference type="EMBL" id="HIH70096.1"/>
    </source>
</evidence>
<dbReference type="AlphaFoldDB" id="A0A832VN97"/>
<dbReference type="EMBL" id="DUIH01000021">
    <property type="protein sequence ID" value="HIH70096.1"/>
    <property type="molecule type" value="Genomic_DNA"/>
</dbReference>
<proteinExistence type="predicted"/>
<protein>
    <submittedName>
        <fullName evidence="1">F420H2 dehydrogenase subunit FpoO</fullName>
    </submittedName>
</protein>
<evidence type="ECO:0000313" key="2">
    <source>
        <dbReference type="Proteomes" id="UP000600363"/>
    </source>
</evidence>
<organism evidence="1 2">
    <name type="scientific">Methermicoccus shengliensis</name>
    <dbReference type="NCBI Taxonomy" id="660064"/>
    <lineage>
        <taxon>Archaea</taxon>
        <taxon>Methanobacteriati</taxon>
        <taxon>Methanobacteriota</taxon>
        <taxon>Stenosarchaea group</taxon>
        <taxon>Methanomicrobia</taxon>
        <taxon>Methanosarcinales</taxon>
        <taxon>Methermicoccaceae</taxon>
        <taxon>Methermicoccus</taxon>
    </lineage>
</organism>
<name>A0A832VN97_9EURY</name>
<dbReference type="InterPro" id="IPR018288">
    <property type="entry name" value="F420H2-DH_FpoO"/>
</dbReference>
<reference evidence="1" key="1">
    <citation type="journal article" date="2020" name="bioRxiv">
        <title>A rank-normalized archaeal taxonomy based on genome phylogeny resolves widespread incomplete and uneven classifications.</title>
        <authorList>
            <person name="Rinke C."/>
            <person name="Chuvochina M."/>
            <person name="Mussig A.J."/>
            <person name="Chaumeil P.-A."/>
            <person name="Waite D.W."/>
            <person name="Whitman W.B."/>
            <person name="Parks D.H."/>
            <person name="Hugenholtz P."/>
        </authorList>
    </citation>
    <scope>NUCLEOTIDE SEQUENCE</scope>
    <source>
        <strain evidence="1">UBA12518</strain>
    </source>
</reference>
<comment type="caution">
    <text evidence="1">The sequence shown here is derived from an EMBL/GenBank/DDBJ whole genome shotgun (WGS) entry which is preliminary data.</text>
</comment>
<dbReference type="Proteomes" id="UP000600363">
    <property type="component" value="Unassembled WGS sequence"/>
</dbReference>
<sequence length="114" mass="13096">MADCDLCGRSEPTLVPVRVRVPRYRDSYPEGMWRGLCKSCLECAHEAFRSKEKKVVQGRCALSLVHGDVVEFDVRIPSFTHGVRMEVRHLTPKVLESCSITYERDQRGELPPYE</sequence>
<gene>
    <name evidence="1" type="primary">fpoO</name>
    <name evidence="1" type="ORF">HA299_05755</name>
</gene>
<dbReference type="RefSeq" id="WP_042686475.1">
    <property type="nucleotide sequence ID" value="NZ_DUIH01000021.1"/>
</dbReference>
<accession>A0A832VN97</accession>